<dbReference type="GO" id="GO:0016810">
    <property type="term" value="F:hydrolase activity, acting on carbon-nitrogen (but not peptide) bonds"/>
    <property type="evidence" value="ECO:0007669"/>
    <property type="project" value="InterPro"/>
</dbReference>
<keyword evidence="3" id="KW-1185">Reference proteome</keyword>
<dbReference type="Pfam" id="PF01522">
    <property type="entry name" value="Polysacc_deac_1"/>
    <property type="match status" value="1"/>
</dbReference>
<dbReference type="GeneID" id="84788796"/>
<name>C8N980_CARH6</name>
<dbReference type="EMBL" id="ACKY01000054">
    <property type="protein sequence ID" value="EEV88827.1"/>
    <property type="molecule type" value="Genomic_DNA"/>
</dbReference>
<proteinExistence type="predicted"/>
<dbReference type="PROSITE" id="PS51677">
    <property type="entry name" value="NODB"/>
    <property type="match status" value="1"/>
</dbReference>
<sequence>MNPCRYRKTLAVLACLIALAATYWLMNARCFQLVGDLVCRGDGTRSQVALTFDDAPLPHTTEAVLATLAEKRVRGTFFAIGAQLAAQPQLAQRIAAEGHQLANHSWSHPRFLLKSPAFIAREIDDTEAQIRAAGYRGKAYFRPPYGKKLLGLPWVLKQRGMTTVMWDVDADRFRAQGVEAMAVQTVAAARPGSIILLHPFCADECAADRAALPQIIDGLRARGLEPVTVAELLEGTR</sequence>
<organism evidence="2 3">
    <name type="scientific">Cardiobacterium hominis (strain ATCC 15826 / DSM 8339 / NCTC 10426 / 6573)</name>
    <dbReference type="NCBI Taxonomy" id="638300"/>
    <lineage>
        <taxon>Bacteria</taxon>
        <taxon>Pseudomonadati</taxon>
        <taxon>Pseudomonadota</taxon>
        <taxon>Gammaproteobacteria</taxon>
        <taxon>Cardiobacteriales</taxon>
        <taxon>Cardiobacteriaceae</taxon>
        <taxon>Cardiobacterium</taxon>
    </lineage>
</organism>
<dbReference type="InterPro" id="IPR002509">
    <property type="entry name" value="NODB_dom"/>
</dbReference>
<dbReference type="HOGENOM" id="CLU_021264_0_3_6"/>
<keyword evidence="2" id="KW-0378">Hydrolase</keyword>
<dbReference type="PANTHER" id="PTHR10587:SF125">
    <property type="entry name" value="POLYSACCHARIDE DEACETYLASE YHEN-RELATED"/>
    <property type="match status" value="1"/>
</dbReference>
<dbReference type="EC" id="3.5.1.-" evidence="2"/>
<dbReference type="AlphaFoldDB" id="C8N980"/>
<reference evidence="2 3" key="1">
    <citation type="submission" date="2009-08" db="EMBL/GenBank/DDBJ databases">
        <authorList>
            <person name="Qin X."/>
            <person name="Bachman B."/>
            <person name="Battles P."/>
            <person name="Bell A."/>
            <person name="Bess C."/>
            <person name="Bickham C."/>
            <person name="Chaboub L."/>
            <person name="Chen D."/>
            <person name="Coyle M."/>
            <person name="Deiros D.R."/>
            <person name="Dinh H."/>
            <person name="Forbes L."/>
            <person name="Fowler G."/>
            <person name="Francisco L."/>
            <person name="Fu Q."/>
            <person name="Gubbala S."/>
            <person name="Hale W."/>
            <person name="Han Y."/>
            <person name="Hemphill L."/>
            <person name="Highlander S.K."/>
            <person name="Hirani K."/>
            <person name="Hogues M."/>
            <person name="Jackson L."/>
            <person name="Jakkamsetti A."/>
            <person name="Javaid M."/>
            <person name="Jiang H."/>
            <person name="Korchina V."/>
            <person name="Kovar C."/>
            <person name="Lara F."/>
            <person name="Lee S."/>
            <person name="Mata R."/>
            <person name="Mathew T."/>
            <person name="Moen C."/>
            <person name="Morales K."/>
            <person name="Munidasa M."/>
            <person name="Nazareth L."/>
            <person name="Ngo R."/>
            <person name="Nguyen L."/>
            <person name="Okwuonu G."/>
            <person name="Ongeri F."/>
            <person name="Patil S."/>
            <person name="Petrosino J."/>
            <person name="Pham C."/>
            <person name="Pham P."/>
            <person name="Pu L.-L."/>
            <person name="Puazo M."/>
            <person name="Raj R."/>
            <person name="Reid J."/>
            <person name="Rouhana J."/>
            <person name="Saada N."/>
            <person name="Shang Y."/>
            <person name="Simmons D."/>
            <person name="Thornton R."/>
            <person name="Warren J."/>
            <person name="Weissenberger G."/>
            <person name="Zhang J."/>
            <person name="Zhang L."/>
            <person name="Zhou C."/>
            <person name="Zhu D."/>
            <person name="Muzny D."/>
            <person name="Worley K."/>
            <person name="Gibbs R."/>
        </authorList>
    </citation>
    <scope>NUCLEOTIDE SEQUENCE [LARGE SCALE GENOMIC DNA]</scope>
    <source>
        <strain evidence="3">ATCC 15826 / DSM 8339 / NCTC 10426 / 6573</strain>
    </source>
</reference>
<evidence type="ECO:0000313" key="3">
    <source>
        <dbReference type="Proteomes" id="UP000004870"/>
    </source>
</evidence>
<dbReference type="Gene3D" id="3.20.20.370">
    <property type="entry name" value="Glycoside hydrolase/deacetylase"/>
    <property type="match status" value="1"/>
</dbReference>
<evidence type="ECO:0000313" key="2">
    <source>
        <dbReference type="EMBL" id="EEV88827.1"/>
    </source>
</evidence>
<dbReference type="InterPro" id="IPR011330">
    <property type="entry name" value="Glyco_hydro/deAcase_b/a-brl"/>
</dbReference>
<dbReference type="SUPFAM" id="SSF88713">
    <property type="entry name" value="Glycoside hydrolase/deacetylase"/>
    <property type="match status" value="1"/>
</dbReference>
<comment type="caution">
    <text evidence="2">The sequence shown here is derived from an EMBL/GenBank/DDBJ whole genome shotgun (WGS) entry which is preliminary data.</text>
</comment>
<feature type="domain" description="NodB homology" evidence="1">
    <location>
        <begin position="46"/>
        <end position="227"/>
    </location>
</feature>
<dbReference type="Proteomes" id="UP000004870">
    <property type="component" value="Unassembled WGS sequence"/>
</dbReference>
<dbReference type="InterPro" id="IPR050248">
    <property type="entry name" value="Polysacc_deacetylase_ArnD"/>
</dbReference>
<dbReference type="GO" id="GO:0005975">
    <property type="term" value="P:carbohydrate metabolic process"/>
    <property type="evidence" value="ECO:0007669"/>
    <property type="project" value="InterPro"/>
</dbReference>
<dbReference type="RefSeq" id="WP_004140727.1">
    <property type="nucleotide sequence ID" value="NZ_GG694026.1"/>
</dbReference>
<dbReference type="OrthoDB" id="276604at2"/>
<protein>
    <submittedName>
        <fullName evidence="2">Polysaccharide deacetylase</fullName>
        <ecNumber evidence="2">3.5.1.-</ecNumber>
    </submittedName>
</protein>
<evidence type="ECO:0000259" key="1">
    <source>
        <dbReference type="PROSITE" id="PS51677"/>
    </source>
</evidence>
<gene>
    <name evidence="2" type="primary">notB</name>
    <name evidence="2" type="ORF">HMPREF0198_1058</name>
</gene>
<dbReference type="PANTHER" id="PTHR10587">
    <property type="entry name" value="GLYCOSYL TRANSFERASE-RELATED"/>
    <property type="match status" value="1"/>
</dbReference>
<accession>C8N980</accession>